<accession>A0A0C7NA93</accession>
<dbReference type="EMBL" id="LN736364">
    <property type="protein sequence ID" value="CEP62406.1"/>
    <property type="molecule type" value="Genomic_DNA"/>
</dbReference>
<dbReference type="Gene3D" id="3.30.420.80">
    <property type="entry name" value="Ribosomal protein S11"/>
    <property type="match status" value="1"/>
</dbReference>
<evidence type="ECO:0000256" key="1">
    <source>
        <dbReference type="ARBA" id="ARBA00004173"/>
    </source>
</evidence>
<dbReference type="GO" id="GO:0003735">
    <property type="term" value="F:structural constituent of ribosome"/>
    <property type="evidence" value="ECO:0007669"/>
    <property type="project" value="EnsemblFungi"/>
</dbReference>
<evidence type="ECO:0000256" key="5">
    <source>
        <dbReference type="ARBA" id="ARBA00023274"/>
    </source>
</evidence>
<evidence type="ECO:0000313" key="9">
    <source>
        <dbReference type="Proteomes" id="UP000054304"/>
    </source>
</evidence>
<protein>
    <recommendedName>
        <fullName evidence="7">Small ribosomal subunit protein uS11m</fullName>
    </recommendedName>
</protein>
<reference evidence="8 9" key="1">
    <citation type="submission" date="2014-12" db="EMBL/GenBank/DDBJ databases">
        <authorList>
            <person name="Neuveglise Cecile"/>
        </authorList>
    </citation>
    <scope>NUCLEOTIDE SEQUENCE [LARGE SCALE GENOMIC DNA]</scope>
    <source>
        <strain evidence="8 9">CBS 12615</strain>
    </source>
</reference>
<dbReference type="GO" id="GO:0006412">
    <property type="term" value="P:translation"/>
    <property type="evidence" value="ECO:0007669"/>
    <property type="project" value="InterPro"/>
</dbReference>
<dbReference type="HOGENOM" id="CLU_072439_4_0_1"/>
<comment type="similarity">
    <text evidence="2">Belongs to the universal ribosomal protein uS11 family.</text>
</comment>
<sequence>MLRSTLGLVRPFSMGRSLLNSKPPLSFASIAKAVDPATNPMTNPMSNVISPQDGNKEISSRISKKRGEHTVKYVLNCLFGKNNTHFTYSAVVEDLNFLKNNSEATYNEKFLYYLKLPQKVKFSLSTGNLGFRKAARGEYEATFQTSARLFQMMQQKKLLDRNVEIVIKDFGKGREAFIAALNGKEGTAVRRNVVRVSDATPIKFGGVRSPKMRRL</sequence>
<dbReference type="FunFam" id="3.30.420.80:FF:000011">
    <property type="entry name" value="37S ribosomal protein S18, mitochondrial"/>
    <property type="match status" value="1"/>
</dbReference>
<dbReference type="InterPro" id="IPR036967">
    <property type="entry name" value="Ribosomal_uS11_sf"/>
</dbReference>
<evidence type="ECO:0000256" key="6">
    <source>
        <dbReference type="ARBA" id="ARBA00037226"/>
    </source>
</evidence>
<organism evidence="8 9">
    <name type="scientific">Lachancea lanzarotensis</name>
    <dbReference type="NCBI Taxonomy" id="1245769"/>
    <lineage>
        <taxon>Eukaryota</taxon>
        <taxon>Fungi</taxon>
        <taxon>Dikarya</taxon>
        <taxon>Ascomycota</taxon>
        <taxon>Saccharomycotina</taxon>
        <taxon>Saccharomycetes</taxon>
        <taxon>Saccharomycetales</taxon>
        <taxon>Saccharomycetaceae</taxon>
        <taxon>Lachancea</taxon>
    </lineage>
</organism>
<gene>
    <name evidence="8" type="ORF">LALA0_S05e04940g</name>
</gene>
<dbReference type="HAMAP" id="MF_01310">
    <property type="entry name" value="Ribosomal_uS11"/>
    <property type="match status" value="1"/>
</dbReference>
<keyword evidence="3" id="KW-0689">Ribosomal protein</keyword>
<keyword evidence="9" id="KW-1185">Reference proteome</keyword>
<evidence type="ECO:0000256" key="3">
    <source>
        <dbReference type="ARBA" id="ARBA00022980"/>
    </source>
</evidence>
<dbReference type="AlphaFoldDB" id="A0A0C7NA93"/>
<dbReference type="GO" id="GO:0005763">
    <property type="term" value="C:mitochondrial small ribosomal subunit"/>
    <property type="evidence" value="ECO:0007669"/>
    <property type="project" value="EnsemblFungi"/>
</dbReference>
<keyword evidence="5" id="KW-0687">Ribonucleoprotein</keyword>
<dbReference type="RefSeq" id="XP_022628632.1">
    <property type="nucleotide sequence ID" value="XM_022772294.1"/>
</dbReference>
<keyword evidence="4" id="KW-0496">Mitochondrion</keyword>
<dbReference type="Pfam" id="PF00411">
    <property type="entry name" value="Ribosomal_S11"/>
    <property type="match status" value="1"/>
</dbReference>
<dbReference type="STRING" id="1245769.A0A0C7NA93"/>
<name>A0A0C7NA93_9SACH</name>
<dbReference type="InterPro" id="IPR001971">
    <property type="entry name" value="Ribosomal_uS11"/>
</dbReference>
<evidence type="ECO:0000256" key="2">
    <source>
        <dbReference type="ARBA" id="ARBA00006194"/>
    </source>
</evidence>
<comment type="function">
    <text evidence="6">Component of the mitochondrial ribosome (mitoribosome), a dedicated translation machinery responsible for the synthesis of mitochondrial genome-encoded proteins, including at least some of the essential transmembrane subunits of the mitochondrial respiratory chain. The mitoribosomes are attached to the mitochondrial inner membrane and translation products are cotranslationally integrated into the membrane.</text>
</comment>
<dbReference type="Proteomes" id="UP000054304">
    <property type="component" value="Unassembled WGS sequence"/>
</dbReference>
<dbReference type="OrthoDB" id="1654884at2759"/>
<evidence type="ECO:0000313" key="8">
    <source>
        <dbReference type="EMBL" id="CEP62406.1"/>
    </source>
</evidence>
<dbReference type="GeneID" id="34685875"/>
<dbReference type="PANTHER" id="PTHR11759">
    <property type="entry name" value="40S RIBOSOMAL PROTEIN S14/30S RIBOSOMAL PROTEIN S11"/>
    <property type="match status" value="1"/>
</dbReference>
<proteinExistence type="inferred from homology"/>
<comment type="subcellular location">
    <subcellularLocation>
        <location evidence="1">Mitochondrion</location>
    </subcellularLocation>
</comment>
<evidence type="ECO:0000256" key="4">
    <source>
        <dbReference type="ARBA" id="ARBA00023128"/>
    </source>
</evidence>
<dbReference type="SUPFAM" id="SSF53137">
    <property type="entry name" value="Translational machinery components"/>
    <property type="match status" value="1"/>
</dbReference>
<evidence type="ECO:0000256" key="7">
    <source>
        <dbReference type="ARBA" id="ARBA00070326"/>
    </source>
</evidence>